<reference evidence="1" key="2">
    <citation type="submission" date="2020-09" db="EMBL/GenBank/DDBJ databases">
        <authorList>
            <person name="Sun Q."/>
            <person name="Kim S."/>
        </authorList>
    </citation>
    <scope>NUCLEOTIDE SEQUENCE</scope>
    <source>
        <strain evidence="1">KCTC 12711</strain>
    </source>
</reference>
<dbReference type="AlphaFoldDB" id="A0A918VMW3"/>
<gene>
    <name evidence="1" type="ORF">GCM10008090_24630</name>
</gene>
<name>A0A918VMW3_9GAMM</name>
<reference evidence="1" key="1">
    <citation type="journal article" date="2014" name="Int. J. Syst. Evol. Microbiol.">
        <title>Complete genome sequence of Corynebacterium casei LMG S-19264T (=DSM 44701T), isolated from a smear-ripened cheese.</title>
        <authorList>
            <consortium name="US DOE Joint Genome Institute (JGI-PGF)"/>
            <person name="Walter F."/>
            <person name="Albersmeier A."/>
            <person name="Kalinowski J."/>
            <person name="Ruckert C."/>
        </authorList>
    </citation>
    <scope>NUCLEOTIDE SEQUENCE</scope>
    <source>
        <strain evidence="1">KCTC 12711</strain>
    </source>
</reference>
<dbReference type="EMBL" id="BMXA01000004">
    <property type="protein sequence ID" value="GHA13923.1"/>
    <property type="molecule type" value="Genomic_DNA"/>
</dbReference>
<accession>A0A918VMW3</accession>
<evidence type="ECO:0000313" key="1">
    <source>
        <dbReference type="EMBL" id="GHA13923.1"/>
    </source>
</evidence>
<dbReference type="SUPFAM" id="SSF160631">
    <property type="entry name" value="SMI1/KNR4-like"/>
    <property type="match status" value="1"/>
</dbReference>
<evidence type="ECO:0008006" key="3">
    <source>
        <dbReference type="Google" id="ProtNLM"/>
    </source>
</evidence>
<protein>
    <recommendedName>
        <fullName evidence="3">SMI1/KNR4 family protein</fullName>
    </recommendedName>
</protein>
<dbReference type="InterPro" id="IPR037883">
    <property type="entry name" value="Knr4/Smi1-like_sf"/>
</dbReference>
<dbReference type="Proteomes" id="UP000614811">
    <property type="component" value="Unassembled WGS sequence"/>
</dbReference>
<evidence type="ECO:0000313" key="2">
    <source>
        <dbReference type="Proteomes" id="UP000614811"/>
    </source>
</evidence>
<keyword evidence="2" id="KW-1185">Reference proteome</keyword>
<proteinExistence type="predicted"/>
<dbReference type="RefSeq" id="WP_189401644.1">
    <property type="nucleotide sequence ID" value="NZ_BMXA01000004.1"/>
</dbReference>
<organism evidence="1 2">
    <name type="scientific">Arenicella chitinivorans</name>
    <dbReference type="NCBI Taxonomy" id="1329800"/>
    <lineage>
        <taxon>Bacteria</taxon>
        <taxon>Pseudomonadati</taxon>
        <taxon>Pseudomonadota</taxon>
        <taxon>Gammaproteobacteria</taxon>
        <taxon>Arenicellales</taxon>
        <taxon>Arenicellaceae</taxon>
        <taxon>Arenicella</taxon>
    </lineage>
</organism>
<sequence>MKPSSAVENALNVSLPKKYCNLIDDENADKLYDRFTTYIDTDVVSIIESNRGYILERDSIDDLDDGTFWGSLKRLFIHGSRKNLLKQRQSMFTEWIEPRHFIIGGDYGEGMYFIKLDDPECHVYRFDLETGKTRKKPYGLSKYINYLDELSQKNT</sequence>
<comment type="caution">
    <text evidence="1">The sequence shown here is derived from an EMBL/GenBank/DDBJ whole genome shotgun (WGS) entry which is preliminary data.</text>
</comment>
<dbReference type="Gene3D" id="3.40.1580.10">
    <property type="entry name" value="SMI1/KNR4-like"/>
    <property type="match status" value="1"/>
</dbReference>